<dbReference type="HOGENOM" id="CLU_1509646_0_0_5"/>
<reference evidence="3 4" key="1">
    <citation type="journal article" date="2015" name="Int. J. Syst. Evol. Microbiol.">
        <title>Description of Sphingopyxis fribergensis sp. nov. - a soil bacterium with the ability to degrade styrene and phenylacetic acid.</title>
        <authorList>
            <person name="Oelschlagel M."/>
            <person name="Ruckert C."/>
            <person name="Kalinowski J."/>
            <person name="Schmidt G."/>
            <person name="Schlomann M."/>
            <person name="Tischler D."/>
        </authorList>
    </citation>
    <scope>NUCLEOTIDE SEQUENCE [LARGE SCALE GENOMIC DNA]</scope>
    <source>
        <strain evidence="3 4">Kp5.2</strain>
    </source>
</reference>
<keyword evidence="4" id="KW-1185">Reference proteome</keyword>
<gene>
    <name evidence="3" type="ORF">SKP52_17150</name>
</gene>
<evidence type="ECO:0000256" key="2">
    <source>
        <dbReference type="SAM" id="Phobius"/>
    </source>
</evidence>
<accession>A0A0A7PJL5</accession>
<evidence type="ECO:0000313" key="4">
    <source>
        <dbReference type="Proteomes" id="UP000030907"/>
    </source>
</evidence>
<dbReference type="STRING" id="1515612.SKP52_17150"/>
<keyword evidence="2" id="KW-0812">Transmembrane</keyword>
<feature type="transmembrane region" description="Helical" evidence="2">
    <location>
        <begin position="43"/>
        <end position="62"/>
    </location>
</feature>
<dbReference type="OrthoDB" id="7450187at2"/>
<dbReference type="KEGG" id="sphk:SKP52_17150"/>
<dbReference type="Proteomes" id="UP000030907">
    <property type="component" value="Chromosome"/>
</dbReference>
<dbReference type="EMBL" id="CP009122">
    <property type="protein sequence ID" value="AJA10301.1"/>
    <property type="molecule type" value="Genomic_DNA"/>
</dbReference>
<feature type="region of interest" description="Disordered" evidence="1">
    <location>
        <begin position="69"/>
        <end position="110"/>
    </location>
</feature>
<dbReference type="AlphaFoldDB" id="A0A0A7PJL5"/>
<sequence>MRKLTSFTTAAAIVLTSVGFSAVPAEARGRHHGGWGYRDRDHISAGEVLGGLFVIGAIAAIASSVGKDKRERAPDYRYEPPYRGDDQRQEVPRYEPDAQNDITPGAYGRGEAEGRAADACSWAVEGEMGDDARVDSITGTEASGGGWYVTGTASRLGGEVRSFGCSYRNGRVVDVNFG</sequence>
<name>A0A0A7PJL5_9SPHN</name>
<keyword evidence="2" id="KW-1133">Transmembrane helix</keyword>
<proteinExistence type="predicted"/>
<keyword evidence="2" id="KW-0472">Membrane</keyword>
<protein>
    <submittedName>
        <fullName evidence="3">Putative secreted protein</fullName>
    </submittedName>
</protein>
<evidence type="ECO:0000256" key="1">
    <source>
        <dbReference type="SAM" id="MobiDB-lite"/>
    </source>
</evidence>
<organism evidence="3 4">
    <name type="scientific">Sphingopyxis fribergensis</name>
    <dbReference type="NCBI Taxonomy" id="1515612"/>
    <lineage>
        <taxon>Bacteria</taxon>
        <taxon>Pseudomonadati</taxon>
        <taxon>Pseudomonadota</taxon>
        <taxon>Alphaproteobacteria</taxon>
        <taxon>Sphingomonadales</taxon>
        <taxon>Sphingomonadaceae</taxon>
        <taxon>Sphingopyxis</taxon>
    </lineage>
</organism>
<evidence type="ECO:0000313" key="3">
    <source>
        <dbReference type="EMBL" id="AJA10301.1"/>
    </source>
</evidence>
<feature type="compositionally biased region" description="Basic and acidic residues" evidence="1">
    <location>
        <begin position="69"/>
        <end position="96"/>
    </location>
</feature>
<dbReference type="RefSeq" id="WP_052208456.1">
    <property type="nucleotide sequence ID" value="NZ_CP009122.1"/>
</dbReference>